<dbReference type="OrthoDB" id="534815at2759"/>
<evidence type="ECO:0000313" key="1">
    <source>
        <dbReference type="EMBL" id="VDN99721.1"/>
    </source>
</evidence>
<dbReference type="EMBL" id="UZAE01002417">
    <property type="protein sequence ID" value="VDN99721.1"/>
    <property type="molecule type" value="Genomic_DNA"/>
</dbReference>
<sequence length="604" mass="68711">TETDSSNVDSDFLSEYRSGTAFGFSLKEIYSRLKSLEESVSTNLSEYHYYCRPITSKVVENSVDLVVLQADINKLSSQYHTKIKPNLNDLKASVDELSFEGSPSSVHSQAVQKLEDLLKTCKSLQHLLDIHNAIQSLDACTTSLLRICSARNQIEHLCHNLDLNVDLDDSDNSDDIQFGVDNYPYAWKIDIPVSCGAIELEVREIVNAIKRVESLLNVRTFYEKSQVAIYQAFMGTFFGKKRILREFLEHYWSNMVRIVPEPKEKSILGKFELIGKTDDLQSLINLADALHEIEKLVQSTGRRIWEVIFMPWLNYITSKKMDDHQNIILNVDQSFSSEKEELWCLQLLSVEDEHKDGLNLIYDSCESLKSAFEKLSAVFFGLRCEGDRLLIDFCRSSPGPFNMQLAELLVESCFLPNLSSSLTSLNESIVECDEEAVSKILLVTKGAISPIISTGKDLGYFDSKTVEYLEDFVENLDRFTIQHQDQVYAQALVTVGGCDDDHESSKENISKGMSESQLEEVVLSKLFQNVNLEFPECFISKAVVMLLKQVEQIIEDAKGYEKDQIPMILKRVPHLIHLYSHFVPTLHSERMKSDLRFVSKSTTC</sequence>
<reference evidence="1 2" key="2">
    <citation type="submission" date="2018-11" db="EMBL/GenBank/DDBJ databases">
        <authorList>
            <consortium name="Pathogen Informatics"/>
        </authorList>
    </citation>
    <scope>NUCLEOTIDE SEQUENCE [LARGE SCALE GENOMIC DNA]</scope>
</reference>
<proteinExistence type="predicted"/>
<evidence type="ECO:0000313" key="2">
    <source>
        <dbReference type="Proteomes" id="UP000278807"/>
    </source>
</evidence>
<dbReference type="AlphaFoldDB" id="A0A0R3T9X3"/>
<dbReference type="STRING" id="102285.A0A0R3T9X3"/>
<keyword evidence="2" id="KW-1185">Reference proteome</keyword>
<accession>A0A0R3T9X3</accession>
<protein>
    <submittedName>
        <fullName evidence="3">Conserved oligomeric Golgi complex subunit 7</fullName>
    </submittedName>
</protein>
<organism evidence="3">
    <name type="scientific">Rodentolepis nana</name>
    <name type="common">Dwarf tapeworm</name>
    <name type="synonym">Hymenolepis nana</name>
    <dbReference type="NCBI Taxonomy" id="102285"/>
    <lineage>
        <taxon>Eukaryota</taxon>
        <taxon>Metazoa</taxon>
        <taxon>Spiralia</taxon>
        <taxon>Lophotrochozoa</taxon>
        <taxon>Platyhelminthes</taxon>
        <taxon>Cestoda</taxon>
        <taxon>Eucestoda</taxon>
        <taxon>Cyclophyllidea</taxon>
        <taxon>Hymenolepididae</taxon>
        <taxon>Rodentolepis</taxon>
    </lineage>
</organism>
<dbReference type="Proteomes" id="UP000278807">
    <property type="component" value="Unassembled WGS sequence"/>
</dbReference>
<reference evidence="3" key="1">
    <citation type="submission" date="2017-02" db="UniProtKB">
        <authorList>
            <consortium name="WormBaseParasite"/>
        </authorList>
    </citation>
    <scope>IDENTIFICATION</scope>
</reference>
<name>A0A0R3T9X3_RODNA</name>
<gene>
    <name evidence="1" type="ORF">HNAJ_LOCUS3862</name>
</gene>
<evidence type="ECO:0000313" key="3">
    <source>
        <dbReference type="WBParaSite" id="HNAJ_0000386201-mRNA-1"/>
    </source>
</evidence>
<dbReference type="WBParaSite" id="HNAJ_0000386201-mRNA-1">
    <property type="protein sequence ID" value="HNAJ_0000386201-mRNA-1"/>
    <property type="gene ID" value="HNAJ_0000386201"/>
</dbReference>